<evidence type="ECO:0000313" key="7">
    <source>
        <dbReference type="Proteomes" id="UP000283709"/>
    </source>
</evidence>
<evidence type="ECO:0000256" key="3">
    <source>
        <dbReference type="ARBA" id="ARBA00023125"/>
    </source>
</evidence>
<dbReference type="GO" id="GO:0003677">
    <property type="term" value="F:DNA binding"/>
    <property type="evidence" value="ECO:0007669"/>
    <property type="project" value="UniProtKB-KW"/>
</dbReference>
<evidence type="ECO:0000256" key="1">
    <source>
        <dbReference type="ARBA" id="ARBA00009437"/>
    </source>
</evidence>
<dbReference type="GO" id="GO:0003700">
    <property type="term" value="F:DNA-binding transcription factor activity"/>
    <property type="evidence" value="ECO:0007669"/>
    <property type="project" value="InterPro"/>
</dbReference>
<evidence type="ECO:0000259" key="5">
    <source>
        <dbReference type="PROSITE" id="PS50931"/>
    </source>
</evidence>
<dbReference type="AlphaFoldDB" id="A0A3R7FBB5"/>
<keyword evidence="4" id="KW-0804">Transcription</keyword>
<dbReference type="SUPFAM" id="SSF53850">
    <property type="entry name" value="Periplasmic binding protein-like II"/>
    <property type="match status" value="1"/>
</dbReference>
<comment type="similarity">
    <text evidence="1">Belongs to the LysR transcriptional regulatory family.</text>
</comment>
<sequence>MSTTGPGFDIVLLRTYLEVIDSRSFAVAAERLALTASAVSGHIRRLEQSAGTLLIARTTRRLHPTEAGKTLYMYAREIVALEREAYANMHGRPAQGRLRVGASEDFAGSWLPRVLTTFRRRHPESSLELKVGISADLIRQLERGRLDVVFGKQCSLTDGGGELLWSEPLVWACAASAHIDPDAPVPLAVFPEPCAYREAALGALAAAGRTAKIVFESASMAGCLSAALAGFAVAPVAQSQMREGLAEGTETCGLPPLPEVRFYGFTRPDFAAGAALVRAVRDAGRSTRFAAAW</sequence>
<proteinExistence type="inferred from homology"/>
<dbReference type="Gene3D" id="3.40.190.10">
    <property type="entry name" value="Periplasmic binding protein-like II"/>
    <property type="match status" value="2"/>
</dbReference>
<dbReference type="Pfam" id="PF00126">
    <property type="entry name" value="HTH_1"/>
    <property type="match status" value="1"/>
</dbReference>
<dbReference type="InterPro" id="IPR036390">
    <property type="entry name" value="WH_DNA-bd_sf"/>
</dbReference>
<feature type="domain" description="HTH lysR-type" evidence="5">
    <location>
        <begin position="8"/>
        <end position="65"/>
    </location>
</feature>
<reference evidence="6 7" key="1">
    <citation type="submission" date="2016-07" db="EMBL/GenBank/DDBJ databases">
        <title>Genome analysis of Burkholderia fungorum ES3-20.</title>
        <authorList>
            <person name="Xu D."/>
            <person name="Yao R."/>
            <person name="Zheng S."/>
        </authorList>
    </citation>
    <scope>NUCLEOTIDE SEQUENCE [LARGE SCALE GENOMIC DNA]</scope>
    <source>
        <strain evidence="6 7">ES3-20</strain>
    </source>
</reference>
<dbReference type="InterPro" id="IPR036388">
    <property type="entry name" value="WH-like_DNA-bd_sf"/>
</dbReference>
<dbReference type="Proteomes" id="UP000283709">
    <property type="component" value="Unassembled WGS sequence"/>
</dbReference>
<dbReference type="PANTHER" id="PTHR30579:SF7">
    <property type="entry name" value="HTH-TYPE TRANSCRIPTIONAL REGULATOR LRHA-RELATED"/>
    <property type="match status" value="1"/>
</dbReference>
<dbReference type="PANTHER" id="PTHR30579">
    <property type="entry name" value="TRANSCRIPTIONAL REGULATOR"/>
    <property type="match status" value="1"/>
</dbReference>
<organism evidence="6 7">
    <name type="scientific">Paraburkholderia fungorum</name>
    <dbReference type="NCBI Taxonomy" id="134537"/>
    <lineage>
        <taxon>Bacteria</taxon>
        <taxon>Pseudomonadati</taxon>
        <taxon>Pseudomonadota</taxon>
        <taxon>Betaproteobacteria</taxon>
        <taxon>Burkholderiales</taxon>
        <taxon>Burkholderiaceae</taxon>
        <taxon>Paraburkholderia</taxon>
    </lineage>
</organism>
<keyword evidence="2" id="KW-0805">Transcription regulation</keyword>
<dbReference type="RefSeq" id="WP_120343144.1">
    <property type="nucleotide sequence ID" value="NZ_MCAS01000003.1"/>
</dbReference>
<keyword evidence="3" id="KW-0238">DNA-binding</keyword>
<dbReference type="OrthoDB" id="6555293at2"/>
<protein>
    <submittedName>
        <fullName evidence="6">LysR family transcriptional regulator</fullName>
    </submittedName>
</protein>
<gene>
    <name evidence="6" type="ORF">BCY88_16890</name>
</gene>
<dbReference type="Gene3D" id="1.10.10.10">
    <property type="entry name" value="Winged helix-like DNA-binding domain superfamily/Winged helix DNA-binding domain"/>
    <property type="match status" value="1"/>
</dbReference>
<evidence type="ECO:0000256" key="4">
    <source>
        <dbReference type="ARBA" id="ARBA00023163"/>
    </source>
</evidence>
<dbReference type="InterPro" id="IPR050176">
    <property type="entry name" value="LTTR"/>
</dbReference>
<evidence type="ECO:0000256" key="2">
    <source>
        <dbReference type="ARBA" id="ARBA00023015"/>
    </source>
</evidence>
<comment type="caution">
    <text evidence="6">The sequence shown here is derived from an EMBL/GenBank/DDBJ whole genome shotgun (WGS) entry which is preliminary data.</text>
</comment>
<dbReference type="SUPFAM" id="SSF46785">
    <property type="entry name" value="Winged helix' DNA-binding domain"/>
    <property type="match status" value="1"/>
</dbReference>
<dbReference type="InterPro" id="IPR005119">
    <property type="entry name" value="LysR_subst-bd"/>
</dbReference>
<name>A0A3R7FBB5_9BURK</name>
<accession>A0A3R7FBB5</accession>
<dbReference type="Pfam" id="PF03466">
    <property type="entry name" value="LysR_substrate"/>
    <property type="match status" value="1"/>
</dbReference>
<dbReference type="InterPro" id="IPR000847">
    <property type="entry name" value="LysR_HTH_N"/>
</dbReference>
<dbReference type="EMBL" id="MCAS01000003">
    <property type="protein sequence ID" value="RKF49853.1"/>
    <property type="molecule type" value="Genomic_DNA"/>
</dbReference>
<evidence type="ECO:0000313" key="6">
    <source>
        <dbReference type="EMBL" id="RKF49853.1"/>
    </source>
</evidence>
<dbReference type="PROSITE" id="PS50931">
    <property type="entry name" value="HTH_LYSR"/>
    <property type="match status" value="1"/>
</dbReference>